<dbReference type="RefSeq" id="WP_125095707.1">
    <property type="nucleotide sequence ID" value="NZ_RRUE01000002.1"/>
</dbReference>
<evidence type="ECO:0000256" key="2">
    <source>
        <dbReference type="ARBA" id="ARBA00005866"/>
    </source>
</evidence>
<dbReference type="GO" id="GO:0005737">
    <property type="term" value="C:cytoplasm"/>
    <property type="evidence" value="ECO:0007669"/>
    <property type="project" value="TreeGrafter"/>
</dbReference>
<dbReference type="Gene3D" id="2.70.98.10">
    <property type="match status" value="1"/>
</dbReference>
<dbReference type="SUPFAM" id="SSF74650">
    <property type="entry name" value="Galactose mutarotase-like"/>
    <property type="match status" value="2"/>
</dbReference>
<proteinExistence type="inferred from homology"/>
<dbReference type="Proteomes" id="UP000270261">
    <property type="component" value="Unassembled WGS sequence"/>
</dbReference>
<evidence type="ECO:0000313" key="7">
    <source>
        <dbReference type="Proteomes" id="UP000270261"/>
    </source>
</evidence>
<feature type="active site" evidence="5">
    <location>
        <position position="214"/>
    </location>
</feature>
<dbReference type="PANTHER" id="PTHR11122:SF13">
    <property type="entry name" value="GLUCOSE-6-PHOSPHATE 1-EPIMERASE"/>
    <property type="match status" value="1"/>
</dbReference>
<dbReference type="PANTHER" id="PTHR11122">
    <property type="entry name" value="APOSPORY-ASSOCIATED PROTEIN C-RELATED"/>
    <property type="match status" value="1"/>
</dbReference>
<feature type="active site" evidence="5">
    <location>
        <position position="318"/>
    </location>
</feature>
<evidence type="ECO:0000256" key="5">
    <source>
        <dbReference type="PIRSR" id="PIRSR016020-1"/>
    </source>
</evidence>
<protein>
    <recommendedName>
        <fullName evidence="4">Putative glucose-6-phosphate 1-epimerase</fullName>
        <ecNumber evidence="4">5.1.3.15</ecNumber>
    </recommendedName>
</protein>
<dbReference type="OrthoDB" id="9790727at2"/>
<reference evidence="6 7" key="1">
    <citation type="submission" date="2018-11" db="EMBL/GenBank/DDBJ databases">
        <title>Genome sequencing of Lautropia sp. KCOM 2505 (= ChDC F240).</title>
        <authorList>
            <person name="Kook J.-K."/>
            <person name="Park S.-N."/>
            <person name="Lim Y.K."/>
        </authorList>
    </citation>
    <scope>NUCLEOTIDE SEQUENCE [LARGE SCALE GENOMIC DNA]</scope>
    <source>
        <strain evidence="6 7">KCOM 2505</strain>
    </source>
</reference>
<organism evidence="6 7">
    <name type="scientific">Lautropia dentalis</name>
    <dbReference type="NCBI Taxonomy" id="2490857"/>
    <lineage>
        <taxon>Bacteria</taxon>
        <taxon>Pseudomonadati</taxon>
        <taxon>Pseudomonadota</taxon>
        <taxon>Betaproteobacteria</taxon>
        <taxon>Burkholderiales</taxon>
        <taxon>Burkholderiaceae</taxon>
        <taxon>Lautropia</taxon>
    </lineage>
</organism>
<name>A0A3R8T0A7_9BURK</name>
<dbReference type="GO" id="GO:0005975">
    <property type="term" value="P:carbohydrate metabolic process"/>
    <property type="evidence" value="ECO:0007669"/>
    <property type="project" value="InterPro"/>
</dbReference>
<dbReference type="GO" id="GO:0030246">
    <property type="term" value="F:carbohydrate binding"/>
    <property type="evidence" value="ECO:0007669"/>
    <property type="project" value="UniProtKB-UniRule"/>
</dbReference>
<keyword evidence="7" id="KW-1185">Reference proteome</keyword>
<dbReference type="InterPro" id="IPR011013">
    <property type="entry name" value="Gal_mutarotase_sf_dom"/>
</dbReference>
<dbReference type="InterPro" id="IPR008183">
    <property type="entry name" value="Aldose_1/G6P_1-epimerase"/>
</dbReference>
<comment type="caution">
    <text evidence="6">The sequence shown here is derived from an EMBL/GenBank/DDBJ whole genome shotgun (WGS) entry which is preliminary data.</text>
</comment>
<evidence type="ECO:0000256" key="4">
    <source>
        <dbReference type="PIRNR" id="PIRNR016020"/>
    </source>
</evidence>
<dbReference type="InterPro" id="IPR014718">
    <property type="entry name" value="GH-type_carb-bd"/>
</dbReference>
<dbReference type="CDD" id="cd09020">
    <property type="entry name" value="D-hex-6-P-epi_like"/>
    <property type="match status" value="1"/>
</dbReference>
<dbReference type="PIRSF" id="PIRSF016020">
    <property type="entry name" value="PHexose_mutarotase"/>
    <property type="match status" value="1"/>
</dbReference>
<comment type="similarity">
    <text evidence="2 4">Belongs to the glucose-6-phosphate 1-epimerase family.</text>
</comment>
<dbReference type="EMBL" id="RRUE01000002">
    <property type="protein sequence ID" value="RRN43496.1"/>
    <property type="molecule type" value="Genomic_DNA"/>
</dbReference>
<dbReference type="Pfam" id="PF01263">
    <property type="entry name" value="Aldose_epim"/>
    <property type="match status" value="2"/>
</dbReference>
<dbReference type="EC" id="5.1.3.15" evidence="4"/>
<evidence type="ECO:0000256" key="1">
    <source>
        <dbReference type="ARBA" id="ARBA00001096"/>
    </source>
</evidence>
<evidence type="ECO:0000256" key="3">
    <source>
        <dbReference type="ARBA" id="ARBA00023235"/>
    </source>
</evidence>
<dbReference type="InterPro" id="IPR025532">
    <property type="entry name" value="G6P_1-epimerase"/>
</dbReference>
<comment type="catalytic activity">
    <reaction evidence="1">
        <text>alpha-D-glucose 6-phosphate = beta-D-glucose 6-phosphate</text>
        <dbReference type="Rhea" id="RHEA:16249"/>
        <dbReference type="ChEBI" id="CHEBI:58225"/>
        <dbReference type="ChEBI" id="CHEBI:58247"/>
        <dbReference type="EC" id="5.1.3.15"/>
    </reaction>
</comment>
<sequence length="343" mass="36134">MTSDSRGAGGTVETITVAGQPAFSLRNSVGDQLVVLQHGAQVLSWMTADGIERMYCTPRLPSTPKPVRGGVPVIFPQFNLRGPDFSLPRHGFARHQPWERLDAVFAASALHGASAPAGDHEAGARVPPPPAAALPAAHVPHDIVGAEDAAAAGLHATDLVLGLHANEATRAAWTHDFSLQLHIRMLPGQLDLQLVLDNLDPQGCAPMHFTAALHTYFAVTELTASQVDGLAGSTRVDTLVQPNTQGPAGKGPLVLTGAIDDIYLGVQRPLVLQSGLGRLRIAMSGGFADTVVWNPGPVNAAAIDDMPDDDWRRMLCVEAACIGQPAELPPGGRWLAGQHLQVM</sequence>
<evidence type="ECO:0000313" key="6">
    <source>
        <dbReference type="EMBL" id="RRN43496.1"/>
    </source>
</evidence>
<keyword evidence="3 4" id="KW-0413">Isomerase</keyword>
<dbReference type="AlphaFoldDB" id="A0A3R8T0A7"/>
<accession>A0A3R8T0A7</accession>
<gene>
    <name evidence="6" type="ORF">EHV23_08545</name>
</gene>
<dbReference type="GO" id="GO:0047938">
    <property type="term" value="F:glucose-6-phosphate 1-epimerase activity"/>
    <property type="evidence" value="ECO:0007669"/>
    <property type="project" value="UniProtKB-UniRule"/>
</dbReference>